<accession>A0ABT6N7K8</accession>
<feature type="chain" id="PRO_5046743855" evidence="1">
    <location>
        <begin position="22"/>
        <end position="181"/>
    </location>
</feature>
<name>A0ABT6N7K8_9SPHN</name>
<dbReference type="InterPro" id="IPR016987">
    <property type="entry name" value="UCP023238"/>
</dbReference>
<organism evidence="2 3">
    <name type="scientific">Sphingomonas oryzagri</name>
    <dbReference type="NCBI Taxonomy" id="3042314"/>
    <lineage>
        <taxon>Bacteria</taxon>
        <taxon>Pseudomonadati</taxon>
        <taxon>Pseudomonadota</taxon>
        <taxon>Alphaproteobacteria</taxon>
        <taxon>Sphingomonadales</taxon>
        <taxon>Sphingomonadaceae</taxon>
        <taxon>Sphingomonas</taxon>
    </lineage>
</organism>
<dbReference type="PIRSF" id="PIRSF032038">
    <property type="entry name" value="UCP023238"/>
    <property type="match status" value="1"/>
</dbReference>
<evidence type="ECO:0000313" key="2">
    <source>
        <dbReference type="EMBL" id="MDH7641086.1"/>
    </source>
</evidence>
<keyword evidence="3" id="KW-1185">Reference proteome</keyword>
<evidence type="ECO:0000256" key="1">
    <source>
        <dbReference type="SAM" id="SignalP"/>
    </source>
</evidence>
<protein>
    <submittedName>
        <fullName evidence="2">Uncharacterized protein</fullName>
    </submittedName>
</protein>
<keyword evidence="1" id="KW-0732">Signal</keyword>
<dbReference type="RefSeq" id="WP_281046427.1">
    <property type="nucleotide sequence ID" value="NZ_JARYGZ010000006.1"/>
</dbReference>
<comment type="caution">
    <text evidence="2">The sequence shown here is derived from an EMBL/GenBank/DDBJ whole genome shotgun (WGS) entry which is preliminary data.</text>
</comment>
<reference evidence="2" key="1">
    <citation type="submission" date="2023-04" db="EMBL/GenBank/DDBJ databases">
        <title>Sphingomonas sp. MAHUQ-71 isolated from rice field.</title>
        <authorList>
            <person name="Huq M.A."/>
        </authorList>
    </citation>
    <scope>NUCLEOTIDE SEQUENCE</scope>
    <source>
        <strain evidence="2">MAHUQ-71</strain>
    </source>
</reference>
<feature type="signal peptide" evidence="1">
    <location>
        <begin position="1"/>
        <end position="21"/>
    </location>
</feature>
<dbReference type="EMBL" id="JARYGZ010000006">
    <property type="protein sequence ID" value="MDH7641086.1"/>
    <property type="molecule type" value="Genomic_DNA"/>
</dbReference>
<proteinExistence type="predicted"/>
<evidence type="ECO:0000313" key="3">
    <source>
        <dbReference type="Proteomes" id="UP001160625"/>
    </source>
</evidence>
<dbReference type="Proteomes" id="UP001160625">
    <property type="component" value="Unassembled WGS sequence"/>
</dbReference>
<sequence length="181" mass="19258">MPRISALAPILFLLSGTAALAAKDDGTAKRAPLLQKVVDCRGIADSAQRLACYDSTVSALDSAEAKHDIAVVSRAEVQQSRQALFGFRLPSLAIFGHGDPREHGQEDELKEITAKVTGVTQGSYGIYIVTLEGGAVWQQNDSTTLGRRPRVGDTATVTRGALGSYRIVFNGGQGFKAVRTQ</sequence>
<gene>
    <name evidence="2" type="ORF">QGN17_20295</name>
</gene>